<proteinExistence type="predicted"/>
<sequence>MKLNIIIGENSSPIEVPVDMLDDAEAIFSKMDKEMDKGGQMYRDWVDDLNQQQRCQIIANRLLTAIENENEPTSMLMAGYIMSRMPGIANVEISTDGDITQTQLT</sequence>
<name>A0A3B1ADB8_9ZZZZ</name>
<gene>
    <name evidence="1" type="ORF">MNBD_GAMMA21-1716</name>
</gene>
<organism evidence="1">
    <name type="scientific">hydrothermal vent metagenome</name>
    <dbReference type="NCBI Taxonomy" id="652676"/>
    <lineage>
        <taxon>unclassified sequences</taxon>
        <taxon>metagenomes</taxon>
        <taxon>ecological metagenomes</taxon>
    </lineage>
</organism>
<dbReference type="AlphaFoldDB" id="A0A3B1ADB8"/>
<dbReference type="EMBL" id="UOFR01000003">
    <property type="protein sequence ID" value="VAW90636.1"/>
    <property type="molecule type" value="Genomic_DNA"/>
</dbReference>
<reference evidence="1" key="1">
    <citation type="submission" date="2018-06" db="EMBL/GenBank/DDBJ databases">
        <authorList>
            <person name="Zhirakovskaya E."/>
        </authorList>
    </citation>
    <scope>NUCLEOTIDE SEQUENCE</scope>
</reference>
<protein>
    <submittedName>
        <fullName evidence="1">Uncharacterized protein</fullName>
    </submittedName>
</protein>
<accession>A0A3B1ADB8</accession>
<evidence type="ECO:0000313" key="1">
    <source>
        <dbReference type="EMBL" id="VAW90636.1"/>
    </source>
</evidence>